<proteinExistence type="predicted"/>
<reference evidence="1 2" key="1">
    <citation type="submission" date="2021-08" db="EMBL/GenBank/DDBJ databases">
        <title>Culture and genomic analysis of Symbiopectobacterium purcellii sp. nov. gen. nov., isolated from the leafhopper Empoasca decipiens.</title>
        <authorList>
            <person name="Nadal-Jimenez P."/>
            <person name="Siozios S."/>
            <person name="Halliday N."/>
            <person name="Camara M."/>
            <person name="Hurst G.D.D."/>
        </authorList>
    </citation>
    <scope>NUCLEOTIDE SEQUENCE [LARGE SCALE GENOMIC DNA]</scope>
    <source>
        <strain evidence="1 2">SyEd1</strain>
    </source>
</reference>
<organism evidence="1 2">
    <name type="scientific">Symbiopectobacterium purcellii</name>
    <dbReference type="NCBI Taxonomy" id="2871826"/>
    <lineage>
        <taxon>Bacteria</taxon>
        <taxon>Pseudomonadati</taxon>
        <taxon>Pseudomonadota</taxon>
        <taxon>Gammaproteobacteria</taxon>
        <taxon>Enterobacterales</taxon>
        <taxon>Enterobacteriaceae</taxon>
    </lineage>
</organism>
<gene>
    <name evidence="1" type="ORF">K6K13_11170</name>
</gene>
<protein>
    <submittedName>
        <fullName evidence="1">Uncharacterized protein</fullName>
    </submittedName>
</protein>
<evidence type="ECO:0000313" key="2">
    <source>
        <dbReference type="Proteomes" id="UP000825886"/>
    </source>
</evidence>
<name>A0ABX9AUY4_9ENTR</name>
<keyword evidence="2" id="KW-1185">Reference proteome</keyword>
<dbReference type="EMBL" id="CP081864">
    <property type="protein sequence ID" value="QZN97806.1"/>
    <property type="molecule type" value="Genomic_DNA"/>
</dbReference>
<dbReference type="RefSeq" id="WP_222160837.1">
    <property type="nucleotide sequence ID" value="NZ_CP081864.1"/>
</dbReference>
<dbReference type="Proteomes" id="UP000825886">
    <property type="component" value="Chromosome"/>
</dbReference>
<evidence type="ECO:0000313" key="1">
    <source>
        <dbReference type="EMBL" id="QZN97806.1"/>
    </source>
</evidence>
<accession>A0ABX9AUY4</accession>
<sequence length="122" mass="14529">MKEEQLNHIRVRLKAMLANDYPLLRKDMMDEFGVSARVIWKVTTQMKNFGEVYCTAGKGFFPDERAYQEWLEHQREEKEVREQYGLRFVKNSIGNRIFDLARKSPVYHFDNLLRGVRHGTTC</sequence>